<sequence>MLRKRAFRNPIGRYRPSLFDAHQLRLIPAIRRSISQLITNPRMPKSGNRFPPVPGGKPQPTSLSLLSGCERGSQLANK</sequence>
<proteinExistence type="predicted"/>
<feature type="region of interest" description="Disordered" evidence="1">
    <location>
        <begin position="40"/>
        <end position="78"/>
    </location>
</feature>
<reference evidence="2 3" key="1">
    <citation type="journal article" date="2019" name="Sci. Rep.">
        <title>Orb-weaving spider Araneus ventricosus genome elucidates the spidroin gene catalogue.</title>
        <authorList>
            <person name="Kono N."/>
            <person name="Nakamura H."/>
            <person name="Ohtoshi R."/>
            <person name="Moran D.A.P."/>
            <person name="Shinohara A."/>
            <person name="Yoshida Y."/>
            <person name="Fujiwara M."/>
            <person name="Mori M."/>
            <person name="Tomita M."/>
            <person name="Arakawa K."/>
        </authorList>
    </citation>
    <scope>NUCLEOTIDE SEQUENCE [LARGE SCALE GENOMIC DNA]</scope>
</reference>
<dbReference type="AlphaFoldDB" id="A0A4Y2CGJ3"/>
<name>A0A4Y2CGJ3_ARAVE</name>
<evidence type="ECO:0000256" key="1">
    <source>
        <dbReference type="SAM" id="MobiDB-lite"/>
    </source>
</evidence>
<organism evidence="2 3">
    <name type="scientific">Araneus ventricosus</name>
    <name type="common">Orbweaver spider</name>
    <name type="synonym">Epeira ventricosa</name>
    <dbReference type="NCBI Taxonomy" id="182803"/>
    <lineage>
        <taxon>Eukaryota</taxon>
        <taxon>Metazoa</taxon>
        <taxon>Ecdysozoa</taxon>
        <taxon>Arthropoda</taxon>
        <taxon>Chelicerata</taxon>
        <taxon>Arachnida</taxon>
        <taxon>Araneae</taxon>
        <taxon>Araneomorphae</taxon>
        <taxon>Entelegynae</taxon>
        <taxon>Araneoidea</taxon>
        <taxon>Araneidae</taxon>
        <taxon>Araneus</taxon>
    </lineage>
</organism>
<comment type="caution">
    <text evidence="2">The sequence shown here is derived from an EMBL/GenBank/DDBJ whole genome shotgun (WGS) entry which is preliminary data.</text>
</comment>
<dbReference type="Proteomes" id="UP000499080">
    <property type="component" value="Unassembled WGS sequence"/>
</dbReference>
<keyword evidence="3" id="KW-1185">Reference proteome</keyword>
<evidence type="ECO:0000313" key="2">
    <source>
        <dbReference type="EMBL" id="GBM03430.1"/>
    </source>
</evidence>
<protein>
    <submittedName>
        <fullName evidence="2">Uncharacterized protein</fullName>
    </submittedName>
</protein>
<dbReference type="EMBL" id="BGPR01000191">
    <property type="protein sequence ID" value="GBM03430.1"/>
    <property type="molecule type" value="Genomic_DNA"/>
</dbReference>
<accession>A0A4Y2CGJ3</accession>
<evidence type="ECO:0000313" key="3">
    <source>
        <dbReference type="Proteomes" id="UP000499080"/>
    </source>
</evidence>
<gene>
    <name evidence="2" type="ORF">AVEN_265470_1</name>
</gene>